<evidence type="ECO:0000256" key="1">
    <source>
        <dbReference type="SAM" id="MobiDB-lite"/>
    </source>
</evidence>
<dbReference type="EMBL" id="RQTK01000023">
    <property type="protein sequence ID" value="RUS90884.1"/>
    <property type="molecule type" value="Genomic_DNA"/>
</dbReference>
<dbReference type="OrthoDB" id="9999955at2759"/>
<accession>A0A3S1BL50</accession>
<organism evidence="3 4">
    <name type="scientific">Elysia chlorotica</name>
    <name type="common">Eastern emerald elysia</name>
    <name type="synonym">Sea slug</name>
    <dbReference type="NCBI Taxonomy" id="188477"/>
    <lineage>
        <taxon>Eukaryota</taxon>
        <taxon>Metazoa</taxon>
        <taxon>Spiralia</taxon>
        <taxon>Lophotrochozoa</taxon>
        <taxon>Mollusca</taxon>
        <taxon>Gastropoda</taxon>
        <taxon>Heterobranchia</taxon>
        <taxon>Euthyneura</taxon>
        <taxon>Panpulmonata</taxon>
        <taxon>Sacoglossa</taxon>
        <taxon>Placobranchoidea</taxon>
        <taxon>Plakobranchidae</taxon>
        <taxon>Elysia</taxon>
    </lineage>
</organism>
<dbReference type="PANTHER" id="PTHR11232">
    <property type="entry name" value="PHOSPHOTYROSINE INTERACTION DOMAIN-CONTAINING FAMILY MEMBER"/>
    <property type="match status" value="1"/>
</dbReference>
<evidence type="ECO:0000259" key="2">
    <source>
        <dbReference type="PROSITE" id="PS01179"/>
    </source>
</evidence>
<sequence length="313" mass="34956">MAAIFRAVKKPAHQGSPKHSKIPEGWAENKEPVAEGITFYLKYIGSTLVEELDDNQTYGDGISSKAVHNIILMAKAANKKLLKTALTVSGKGIRTVDMASNQLMFDISIYRVCFCTADKTHDKVFAYIARNTTNETMECHAFLCAKLKIAQAVTLTVSQAFSVAQDRWIENKRKKRSLRQELYRQKSTSEETTKTTKLKQASKVKEGVLVSLSDSPVPQRHGTADSGDSDSSPSRQNESLSSRKNWEIFDDTDSSDIDDMFSQLAENRLRRAPSFGHDLVATEIDEGVHKYMGGSACYEEFSRQKSLEDLLNL</sequence>
<feature type="domain" description="PID" evidence="2">
    <location>
        <begin position="36"/>
        <end position="167"/>
    </location>
</feature>
<protein>
    <recommendedName>
        <fullName evidence="2">PID domain-containing protein</fullName>
    </recommendedName>
</protein>
<dbReference type="PROSITE" id="PS01179">
    <property type="entry name" value="PID"/>
    <property type="match status" value="1"/>
</dbReference>
<dbReference type="PANTHER" id="PTHR11232:SF74">
    <property type="entry name" value="PTB DOMAIN-CONTAINING ADAPTER PROTEIN CED-6-LIKE PROTEIN"/>
    <property type="match status" value="1"/>
</dbReference>
<dbReference type="AlphaFoldDB" id="A0A3S1BL50"/>
<evidence type="ECO:0000313" key="4">
    <source>
        <dbReference type="Proteomes" id="UP000271974"/>
    </source>
</evidence>
<gene>
    <name evidence="3" type="ORF">EGW08_001391</name>
</gene>
<name>A0A3S1BL50_ELYCH</name>
<evidence type="ECO:0000313" key="3">
    <source>
        <dbReference type="EMBL" id="RUS90884.1"/>
    </source>
</evidence>
<dbReference type="CDD" id="cd13159">
    <property type="entry name" value="PTB_LDLRAP-mammal-like"/>
    <property type="match status" value="1"/>
</dbReference>
<dbReference type="Gene3D" id="2.30.29.30">
    <property type="entry name" value="Pleckstrin-homology domain (PH domain)/Phosphotyrosine-binding domain (PTB)"/>
    <property type="match status" value="1"/>
</dbReference>
<reference evidence="3 4" key="1">
    <citation type="submission" date="2019-01" db="EMBL/GenBank/DDBJ databases">
        <title>A draft genome assembly of the solar-powered sea slug Elysia chlorotica.</title>
        <authorList>
            <person name="Cai H."/>
            <person name="Li Q."/>
            <person name="Fang X."/>
            <person name="Li J."/>
            <person name="Curtis N.E."/>
            <person name="Altenburger A."/>
            <person name="Shibata T."/>
            <person name="Feng M."/>
            <person name="Maeda T."/>
            <person name="Schwartz J.A."/>
            <person name="Shigenobu S."/>
            <person name="Lundholm N."/>
            <person name="Nishiyama T."/>
            <person name="Yang H."/>
            <person name="Hasebe M."/>
            <person name="Li S."/>
            <person name="Pierce S.K."/>
            <person name="Wang J."/>
        </authorList>
    </citation>
    <scope>NUCLEOTIDE SEQUENCE [LARGE SCALE GENOMIC DNA]</scope>
    <source>
        <strain evidence="3">EC2010</strain>
        <tissue evidence="3">Whole organism of an adult</tissue>
    </source>
</reference>
<dbReference type="SUPFAM" id="SSF50729">
    <property type="entry name" value="PH domain-like"/>
    <property type="match status" value="1"/>
</dbReference>
<dbReference type="Pfam" id="PF00640">
    <property type="entry name" value="PID"/>
    <property type="match status" value="1"/>
</dbReference>
<proteinExistence type="predicted"/>
<feature type="region of interest" description="Disordered" evidence="1">
    <location>
        <begin position="180"/>
        <end position="245"/>
    </location>
</feature>
<dbReference type="STRING" id="188477.A0A3S1BL50"/>
<dbReference type="InterPro" id="IPR051133">
    <property type="entry name" value="Adapter_Engulfment-Domain"/>
</dbReference>
<comment type="caution">
    <text evidence="3">The sequence shown here is derived from an EMBL/GenBank/DDBJ whole genome shotgun (WGS) entry which is preliminary data.</text>
</comment>
<dbReference type="Proteomes" id="UP000271974">
    <property type="component" value="Unassembled WGS sequence"/>
</dbReference>
<feature type="compositionally biased region" description="Polar residues" evidence="1">
    <location>
        <begin position="229"/>
        <end position="243"/>
    </location>
</feature>
<feature type="compositionally biased region" description="Basic and acidic residues" evidence="1">
    <location>
        <begin position="180"/>
        <end position="194"/>
    </location>
</feature>
<dbReference type="SMART" id="SM00462">
    <property type="entry name" value="PTB"/>
    <property type="match status" value="1"/>
</dbReference>
<dbReference type="InterPro" id="IPR011993">
    <property type="entry name" value="PH-like_dom_sf"/>
</dbReference>
<keyword evidence="4" id="KW-1185">Reference proteome</keyword>
<dbReference type="InterPro" id="IPR006020">
    <property type="entry name" value="PTB/PI_dom"/>
</dbReference>